<comment type="similarity">
    <text evidence="2">Belongs to the CRISPR-associated Csm2 family.</text>
</comment>
<evidence type="ECO:0000256" key="4">
    <source>
        <dbReference type="ARBA" id="ARBA00022884"/>
    </source>
</evidence>
<keyword evidence="4" id="KW-0694">RNA-binding</keyword>
<evidence type="ECO:0000313" key="7">
    <source>
        <dbReference type="EMBL" id="ETD72729.1"/>
    </source>
</evidence>
<dbReference type="Pfam" id="PF03750">
    <property type="entry name" value="Csm2_III-A"/>
    <property type="match status" value="1"/>
</dbReference>
<dbReference type="InterPro" id="IPR010149">
    <property type="entry name" value="CRISPR-assoc_prot_Csm2_III-A"/>
</dbReference>
<dbReference type="GO" id="GO:0051607">
    <property type="term" value="P:defense response to virus"/>
    <property type="evidence" value="ECO:0007669"/>
    <property type="project" value="UniProtKB-KW"/>
</dbReference>
<dbReference type="AlphaFoldDB" id="V8G871"/>
<evidence type="ECO:0000256" key="3">
    <source>
        <dbReference type="ARBA" id="ARBA00016118"/>
    </source>
</evidence>
<evidence type="ECO:0000256" key="5">
    <source>
        <dbReference type="ARBA" id="ARBA00023118"/>
    </source>
</evidence>
<evidence type="ECO:0000256" key="2">
    <source>
        <dbReference type="ARBA" id="ARBA00006896"/>
    </source>
</evidence>
<dbReference type="Proteomes" id="UP000018766">
    <property type="component" value="Unassembled WGS sequence"/>
</dbReference>
<comment type="caution">
    <text evidence="7">The sequence shown here is derived from an EMBL/GenBank/DDBJ whole genome shotgun (WGS) entry which is preliminary data.</text>
</comment>
<evidence type="ECO:0000256" key="6">
    <source>
        <dbReference type="ARBA" id="ARBA00031723"/>
    </source>
</evidence>
<sequence>MMDVKDIKLKTPLARDLFSDVAKRVADSLQVMKKNGDVDENCNKSTQLRKFYDELLMWRDKVYRAKDKKEEFRKVEPFIQMMQAKVAYSRVRGHVSGEFETFFNHLIVQINDVESLDNAKLFFEAVLGFRKSKN</sequence>
<dbReference type="NCBIfam" id="TIGR01870">
    <property type="entry name" value="cas_TM1810_Csm2"/>
    <property type="match status" value="1"/>
</dbReference>
<comment type="function">
    <text evidence="1">This subunit may be involved in monitoring complementarity of crRNA and target RNA.</text>
</comment>
<protein>
    <recommendedName>
        <fullName evidence="3">CRISPR system Cms protein Csm2</fullName>
    </recommendedName>
    <alternativeName>
        <fullName evidence="6">CRISPR type III A-associated protein Csm2</fullName>
    </alternativeName>
</protein>
<accession>V8G871</accession>
<dbReference type="RefSeq" id="WP_023949556.1">
    <property type="nucleotide sequence ID" value="NZ_AYSV01000024.1"/>
</dbReference>
<keyword evidence="5" id="KW-0051">Antiviral defense</keyword>
<dbReference type="EMBL" id="AYSV01000024">
    <property type="protein sequence ID" value="ETD72729.1"/>
    <property type="molecule type" value="Genomic_DNA"/>
</dbReference>
<dbReference type="GO" id="GO:0003723">
    <property type="term" value="F:RNA binding"/>
    <property type="evidence" value="ECO:0007669"/>
    <property type="project" value="UniProtKB-KW"/>
</dbReference>
<keyword evidence="8" id="KW-1185">Reference proteome</keyword>
<gene>
    <name evidence="7" type="ORF">V757_02470</name>
</gene>
<dbReference type="PATRIC" id="fig|1414851.3.peg.503"/>
<organism evidence="7 8">
    <name type="scientific">Pelistega indica</name>
    <dbReference type="NCBI Taxonomy" id="1414851"/>
    <lineage>
        <taxon>Bacteria</taxon>
        <taxon>Pseudomonadati</taxon>
        <taxon>Pseudomonadota</taxon>
        <taxon>Betaproteobacteria</taxon>
        <taxon>Burkholderiales</taxon>
        <taxon>Alcaligenaceae</taxon>
        <taxon>Pelistega</taxon>
    </lineage>
</organism>
<name>V8G871_9BURK</name>
<dbReference type="OrthoDB" id="9803002at2"/>
<reference evidence="7 8" key="1">
    <citation type="submission" date="2013-11" db="EMBL/GenBank/DDBJ databases">
        <title>Genomic analysis of Pelistega sp. HM-7.</title>
        <authorList>
            <person name="Kumbhare S.V."/>
            <person name="Shetty S.A."/>
            <person name="Sharma O."/>
            <person name="Dhotre D.P."/>
        </authorList>
    </citation>
    <scope>NUCLEOTIDE SEQUENCE [LARGE SCALE GENOMIC DNA]</scope>
    <source>
        <strain evidence="7 8">HM-7</strain>
    </source>
</reference>
<evidence type="ECO:0000313" key="8">
    <source>
        <dbReference type="Proteomes" id="UP000018766"/>
    </source>
</evidence>
<proteinExistence type="inferred from homology"/>
<evidence type="ECO:0000256" key="1">
    <source>
        <dbReference type="ARBA" id="ARBA00003640"/>
    </source>
</evidence>